<keyword evidence="3" id="KW-0472">Membrane</keyword>
<dbReference type="EMBL" id="CAJHUC010000415">
    <property type="protein sequence ID" value="CAD7695982.1"/>
    <property type="molecule type" value="Genomic_DNA"/>
</dbReference>
<dbReference type="Proteomes" id="UP000708148">
    <property type="component" value="Unassembled WGS sequence"/>
</dbReference>
<evidence type="ECO:0000313" key="5">
    <source>
        <dbReference type="Proteomes" id="UP000708148"/>
    </source>
</evidence>
<dbReference type="SUPFAM" id="SSF103506">
    <property type="entry name" value="Mitochondrial carrier"/>
    <property type="match status" value="1"/>
</dbReference>
<keyword evidence="2" id="KW-0812">Transmembrane</keyword>
<keyword evidence="5" id="KW-1185">Reference proteome</keyword>
<protein>
    <recommendedName>
        <fullName evidence="6">Mitochondrial carrier protein</fullName>
    </recommendedName>
</protein>
<evidence type="ECO:0000256" key="3">
    <source>
        <dbReference type="ARBA" id="ARBA00023136"/>
    </source>
</evidence>
<dbReference type="Pfam" id="PF00153">
    <property type="entry name" value="Mito_carr"/>
    <property type="match status" value="3"/>
</dbReference>
<dbReference type="PANTHER" id="PTHR47567">
    <property type="entry name" value="MITOCHONDRIAL SUBSTRATE/SOLUTE CARRIER"/>
    <property type="match status" value="1"/>
</dbReference>
<dbReference type="PANTHER" id="PTHR47567:SF1">
    <property type="entry name" value="NAD-DEPENDENT EPIMERASE_DEHYDRATASE DOMAIN-CONTAINING PROTEIN"/>
    <property type="match status" value="1"/>
</dbReference>
<reference evidence="4" key="1">
    <citation type="submission" date="2020-12" db="EMBL/GenBank/DDBJ databases">
        <authorList>
            <person name="Iha C."/>
        </authorList>
    </citation>
    <scope>NUCLEOTIDE SEQUENCE</scope>
</reference>
<name>A0A8S1INU4_9CHLO</name>
<sequence>MEPFLRDAGLQPSLGPAAMVGGAWRGLAPGFEAAARNGGITPPPSASLSSALCLGAPLASRCHPASRPITRIPDRAPRPGLLHPARLPGGNDIGLRQDLFPPIAYSPTEGQPLSQILSNAGKKALGGGVPGMVAMFIQVGSLMWLRTTVNYQYRNGTSTTEALRTLYKEGGIRRFYRGVGPALIQGPLSRFGDTAANTGVLALMDSSASTRDLPVWAKTGAASVTAGLWRIFLMPVDACKTMLQVEGAKGLKVLGSKVTKGGPTVLYHGALAASAATMVGHYPWFATYNYLNYYIPQYDELHKRLLRSAFIGFCASFVSDSCSNSIRVIKTSRQTATEPMTYPQVVRGILAKEGIYGLMFRGLKTKILTNGLQGILFSVLWRLGMDYWEKSEKAKKAQQ</sequence>
<gene>
    <name evidence="4" type="ORF">OSTQU699_LOCUS1342</name>
</gene>
<evidence type="ECO:0000256" key="2">
    <source>
        <dbReference type="ARBA" id="ARBA00022692"/>
    </source>
</evidence>
<dbReference type="OrthoDB" id="409948at2759"/>
<organism evidence="4 5">
    <name type="scientific">Ostreobium quekettii</name>
    <dbReference type="NCBI Taxonomy" id="121088"/>
    <lineage>
        <taxon>Eukaryota</taxon>
        <taxon>Viridiplantae</taxon>
        <taxon>Chlorophyta</taxon>
        <taxon>core chlorophytes</taxon>
        <taxon>Ulvophyceae</taxon>
        <taxon>TCBD clade</taxon>
        <taxon>Bryopsidales</taxon>
        <taxon>Ostreobineae</taxon>
        <taxon>Ostreobiaceae</taxon>
        <taxon>Ostreobium</taxon>
    </lineage>
</organism>
<evidence type="ECO:0008006" key="6">
    <source>
        <dbReference type="Google" id="ProtNLM"/>
    </source>
</evidence>
<dbReference type="InterPro" id="IPR023395">
    <property type="entry name" value="MCP_dom_sf"/>
</dbReference>
<dbReference type="GO" id="GO:0016020">
    <property type="term" value="C:membrane"/>
    <property type="evidence" value="ECO:0007669"/>
    <property type="project" value="UniProtKB-SubCell"/>
</dbReference>
<accession>A0A8S1INU4</accession>
<evidence type="ECO:0000256" key="1">
    <source>
        <dbReference type="ARBA" id="ARBA00004141"/>
    </source>
</evidence>
<proteinExistence type="predicted"/>
<comment type="subcellular location">
    <subcellularLocation>
        <location evidence="1">Membrane</location>
        <topology evidence="1">Multi-pass membrane protein</topology>
    </subcellularLocation>
</comment>
<comment type="caution">
    <text evidence="4">The sequence shown here is derived from an EMBL/GenBank/DDBJ whole genome shotgun (WGS) entry which is preliminary data.</text>
</comment>
<dbReference type="InterPro" id="IPR018108">
    <property type="entry name" value="MCP_transmembrane"/>
</dbReference>
<evidence type="ECO:0000313" key="4">
    <source>
        <dbReference type="EMBL" id="CAD7695982.1"/>
    </source>
</evidence>
<dbReference type="Gene3D" id="1.50.40.10">
    <property type="entry name" value="Mitochondrial carrier domain"/>
    <property type="match status" value="1"/>
</dbReference>
<dbReference type="AlphaFoldDB" id="A0A8S1INU4"/>